<dbReference type="GO" id="GO:0003677">
    <property type="term" value="F:DNA binding"/>
    <property type="evidence" value="ECO:0007669"/>
    <property type="project" value="UniProtKB-UniRule"/>
</dbReference>
<comment type="subunit">
    <text evidence="17">Forms a heterotetramer with UvrB during the search for lesions.</text>
</comment>
<evidence type="ECO:0000256" key="13">
    <source>
        <dbReference type="ARBA" id="ARBA00023204"/>
    </source>
</evidence>
<keyword evidence="4 17" id="KW-0677">Repeat</keyword>
<dbReference type="InterPro" id="IPR003439">
    <property type="entry name" value="ABC_transporter-like_ATP-bd"/>
</dbReference>
<dbReference type="Gene3D" id="3.40.50.300">
    <property type="entry name" value="P-loop containing nucleotide triphosphate hydrolases"/>
    <property type="match status" value="2"/>
</dbReference>
<evidence type="ECO:0000256" key="6">
    <source>
        <dbReference type="ARBA" id="ARBA00022763"/>
    </source>
</evidence>
<comment type="subcellular location">
    <subcellularLocation>
        <location evidence="1 17">Cytoplasm</location>
    </subcellularLocation>
</comment>
<keyword evidence="3 17" id="KW-0479">Metal-binding</keyword>
<evidence type="ECO:0000256" key="16">
    <source>
        <dbReference type="ARBA" id="ARBA00042156"/>
    </source>
</evidence>
<dbReference type="GO" id="GO:0005524">
    <property type="term" value="F:ATP binding"/>
    <property type="evidence" value="ECO:0007669"/>
    <property type="project" value="UniProtKB-UniRule"/>
</dbReference>
<evidence type="ECO:0000256" key="3">
    <source>
        <dbReference type="ARBA" id="ARBA00022723"/>
    </source>
</evidence>
<evidence type="ECO:0000313" key="21">
    <source>
        <dbReference type="Proteomes" id="UP000070617"/>
    </source>
</evidence>
<feature type="coiled-coil region" evidence="18">
    <location>
        <begin position="373"/>
        <end position="400"/>
    </location>
</feature>
<evidence type="ECO:0000256" key="1">
    <source>
        <dbReference type="ARBA" id="ARBA00004496"/>
    </source>
</evidence>
<reference evidence="21" key="1">
    <citation type="submission" date="2016-01" db="EMBL/GenBank/DDBJ databases">
        <authorList>
            <person name="Mitreva M."/>
            <person name="Pepin K.H."/>
            <person name="Mihindukulasuriya K.A."/>
            <person name="Fulton R."/>
            <person name="Fronick C."/>
            <person name="O'Laughlin M."/>
            <person name="Miner T."/>
            <person name="Herter B."/>
            <person name="Rosa B.A."/>
            <person name="Cordes M."/>
            <person name="Tomlinson C."/>
            <person name="Wollam A."/>
            <person name="Palsikar V.B."/>
            <person name="Mardis E.R."/>
            <person name="Wilson R.K."/>
        </authorList>
    </citation>
    <scope>NUCLEOTIDE SEQUENCE [LARGE SCALE GENOMIC DNA]</scope>
    <source>
        <strain evidence="21">CMW8396</strain>
    </source>
</reference>
<accession>A0A133NKH0</accession>
<sequence>MLEKIVIKGARQHNLKNLDLEIPKNKFVVITGVSGSGKSSLAFDTIYSEGQRRYVESLSSYARQFIGQMNKPEVDSIEGLAPAISIEQKTTNRNPRSTVGTITEVYDYMRLLFAHIGTAHCPICGRKVEKQSLEEIAETILEKFEEGQKMILLSPVIKDKKGTHKNIFLNLQKKGFVRVRVDGEILYVEDEISLDKNKKHTIEAVVDRLALKKEDKEFASRLTQSLEVASGLSDGKIILQVGKEDMLFSENYACPEHEEVSIPDLSPRLFSFNAPFGACPECKGIGKKLEIDENKLIEDENLSILEGGMYIPGAASRKGYTWEIFKAMAKHFHLDLGKPVKELTKEERDLIFYGKSVHFQVDYEGNGYSFHGLKEYEGAVANLERRYRESFSEAQKEEIENKYMIEKPCKLCHGKRLKEEVLAVTIAEKNIIEITEMSIADAYQFFLDLSLTKKQEKIAKEILKEIRERLQFMINVGLDYLSLARETKTLSGGEAQRIRLATQIGSGLTGVLYVLDEPSIGLHQKDNDKLLATLSHLRNLGNTLIVVEHDEDTMMQAEEIIDIGPGAGVYGGEIVAHGSPNEIMKNKNSLTGQYLSGKKKILIPEKRREWSKSLVLQGACGNNLKNVTVEIPLEIMTVVTGVSGSGKSTLINQTLYPILFNRLNKGKLYPLEYQSIEGLEYLEKVINIDQSPIGRTPRSNPATYTKIFDDIRDLFSQTKDAKLHGFDKGRFSFNVKGGRCEACQGAGILKIEMNFLADVYVECEVCKGKRYNKETLDVYYKGKNIAEVLNMSVIEAYEFFKNIPSLERKLKVLVDVGLDYIKLGQSATTLSGGEAQRIKLAAELSKNTRGKTIYILDEPTTGLHFQDIEKLLEVLQRLVEKGNTVLIIEHNLDVIKTADYIIDIGKDGGARGGEILATGTPEEIAKIKDSYTGKYLSKILKKMKETKK</sequence>
<dbReference type="InterPro" id="IPR004602">
    <property type="entry name" value="UvrA"/>
</dbReference>
<evidence type="ECO:0000256" key="5">
    <source>
        <dbReference type="ARBA" id="ARBA00022741"/>
    </source>
</evidence>
<evidence type="ECO:0000256" key="8">
    <source>
        <dbReference type="ARBA" id="ARBA00022771"/>
    </source>
</evidence>
<dbReference type="InterPro" id="IPR041552">
    <property type="entry name" value="UvrA_DNA-bd"/>
</dbReference>
<keyword evidence="5 17" id="KW-0547">Nucleotide-binding</keyword>
<evidence type="ECO:0000256" key="12">
    <source>
        <dbReference type="ARBA" id="ARBA00023125"/>
    </source>
</evidence>
<dbReference type="InterPro" id="IPR041102">
    <property type="entry name" value="UvrA_inter"/>
</dbReference>
<dbReference type="GO" id="GO:0009432">
    <property type="term" value="P:SOS response"/>
    <property type="evidence" value="ECO:0007669"/>
    <property type="project" value="UniProtKB-UniRule"/>
</dbReference>
<comment type="caution">
    <text evidence="17">Lacks conserved residue(s) required for the propagation of feature annotation.</text>
</comment>
<feature type="domain" description="ABC transporter" evidence="19">
    <location>
        <begin position="605"/>
        <end position="937"/>
    </location>
</feature>
<dbReference type="Gene3D" id="1.10.8.280">
    <property type="entry name" value="ABC transporter ATPase domain-like"/>
    <property type="match status" value="1"/>
</dbReference>
<evidence type="ECO:0000256" key="9">
    <source>
        <dbReference type="ARBA" id="ARBA00022833"/>
    </source>
</evidence>
<dbReference type="PANTHER" id="PTHR43152">
    <property type="entry name" value="UVRABC SYSTEM PROTEIN A"/>
    <property type="match status" value="1"/>
</dbReference>
<keyword evidence="21" id="KW-1185">Reference proteome</keyword>
<evidence type="ECO:0000256" key="17">
    <source>
        <dbReference type="HAMAP-Rule" id="MF_00205"/>
    </source>
</evidence>
<evidence type="ECO:0000256" key="7">
    <source>
        <dbReference type="ARBA" id="ARBA00022769"/>
    </source>
</evidence>
<gene>
    <name evidence="17" type="primary">uvrA</name>
    <name evidence="20" type="ORF">HMPREF3206_00193</name>
</gene>
<comment type="function">
    <text evidence="17">The UvrABC repair system catalyzes the recognition and processing of DNA lesions. UvrA is an ATPase and a DNA-binding protein. A damage recognition complex composed of 2 UvrA and 2 UvrB subunits scans DNA for abnormalities. When the presence of a lesion has been verified by UvrB, the UvrA molecules dissociate.</text>
</comment>
<dbReference type="InterPro" id="IPR013815">
    <property type="entry name" value="ATP_grasp_subdomain_1"/>
</dbReference>
<dbReference type="GO" id="GO:0009381">
    <property type="term" value="F:excinuclease ABC activity"/>
    <property type="evidence" value="ECO:0007669"/>
    <property type="project" value="UniProtKB-UniRule"/>
</dbReference>
<feature type="binding site" evidence="17">
    <location>
        <begin position="641"/>
        <end position="648"/>
    </location>
    <ligand>
        <name>ATP</name>
        <dbReference type="ChEBI" id="CHEBI:30616"/>
    </ligand>
</feature>
<dbReference type="GO" id="GO:0005737">
    <property type="term" value="C:cytoplasm"/>
    <property type="evidence" value="ECO:0007669"/>
    <property type="project" value="UniProtKB-SubCell"/>
</dbReference>
<evidence type="ECO:0000256" key="14">
    <source>
        <dbReference type="ARBA" id="ARBA00038000"/>
    </source>
</evidence>
<evidence type="ECO:0000259" key="19">
    <source>
        <dbReference type="PROSITE" id="PS50893"/>
    </source>
</evidence>
<evidence type="ECO:0000256" key="4">
    <source>
        <dbReference type="ARBA" id="ARBA00022737"/>
    </source>
</evidence>
<dbReference type="InterPro" id="IPR017871">
    <property type="entry name" value="ABC_transporter-like_CS"/>
</dbReference>
<keyword evidence="11 17" id="KW-0267">Excision nuclease</keyword>
<feature type="domain" description="ABC transporter" evidence="19">
    <location>
        <begin position="280"/>
        <end position="596"/>
    </location>
</feature>
<dbReference type="PROSITE" id="PS00211">
    <property type="entry name" value="ABC_TRANSPORTER_1"/>
    <property type="match status" value="2"/>
</dbReference>
<feature type="binding site" evidence="17">
    <location>
        <begin position="32"/>
        <end position="39"/>
    </location>
    <ligand>
        <name>ATP</name>
        <dbReference type="ChEBI" id="CHEBI:30616"/>
    </ligand>
</feature>
<organism evidence="20 21">
    <name type="scientific">Fusobacterium equinum</name>
    <dbReference type="NCBI Taxonomy" id="134605"/>
    <lineage>
        <taxon>Bacteria</taxon>
        <taxon>Fusobacteriati</taxon>
        <taxon>Fusobacteriota</taxon>
        <taxon>Fusobacteriia</taxon>
        <taxon>Fusobacteriales</taxon>
        <taxon>Fusobacteriaceae</taxon>
        <taxon>Fusobacterium</taxon>
    </lineage>
</organism>
<keyword evidence="13 17" id="KW-0234">DNA repair</keyword>
<feature type="zinc finger region" description="C4-type" evidence="17">
    <location>
        <begin position="740"/>
        <end position="766"/>
    </location>
</feature>
<evidence type="ECO:0000313" key="20">
    <source>
        <dbReference type="EMBL" id="KXA16771.1"/>
    </source>
</evidence>
<proteinExistence type="inferred from homology"/>
<comment type="similarity">
    <text evidence="14 17">Belongs to the ABC transporter superfamily. UvrA family.</text>
</comment>
<dbReference type="GO" id="GO:0006289">
    <property type="term" value="P:nucleotide-excision repair"/>
    <property type="evidence" value="ECO:0007669"/>
    <property type="project" value="UniProtKB-UniRule"/>
</dbReference>
<dbReference type="GO" id="GO:0009380">
    <property type="term" value="C:excinuclease repair complex"/>
    <property type="evidence" value="ECO:0007669"/>
    <property type="project" value="InterPro"/>
</dbReference>
<dbReference type="Pfam" id="PF17760">
    <property type="entry name" value="UvrA_inter"/>
    <property type="match status" value="1"/>
</dbReference>
<evidence type="ECO:0000256" key="10">
    <source>
        <dbReference type="ARBA" id="ARBA00022840"/>
    </source>
</evidence>
<keyword evidence="12 17" id="KW-0238">DNA-binding</keyword>
<dbReference type="NCBIfam" id="NF001503">
    <property type="entry name" value="PRK00349.1"/>
    <property type="match status" value="1"/>
</dbReference>
<evidence type="ECO:0000256" key="18">
    <source>
        <dbReference type="SAM" id="Coils"/>
    </source>
</evidence>
<keyword evidence="9 17" id="KW-0862">Zinc</keyword>
<keyword evidence="10 17" id="KW-0067">ATP-binding</keyword>
<dbReference type="Gene3D" id="3.30.1490.20">
    <property type="entry name" value="ATP-grasp fold, A domain"/>
    <property type="match status" value="1"/>
</dbReference>
<dbReference type="FunFam" id="1.20.1580.10:FF:000002">
    <property type="entry name" value="UvrABC system protein A"/>
    <property type="match status" value="1"/>
</dbReference>
<dbReference type="AlphaFoldDB" id="A0A133NKH0"/>
<dbReference type="Pfam" id="PF17755">
    <property type="entry name" value="UvrA_DNA-bind"/>
    <property type="match status" value="1"/>
</dbReference>
<keyword evidence="6 17" id="KW-0227">DNA damage</keyword>
<dbReference type="GO" id="GO:0016887">
    <property type="term" value="F:ATP hydrolysis activity"/>
    <property type="evidence" value="ECO:0007669"/>
    <property type="project" value="InterPro"/>
</dbReference>
<dbReference type="RefSeq" id="WP_010680027.1">
    <property type="nucleotide sequence ID" value="NZ_KQ956512.1"/>
</dbReference>
<dbReference type="PANTHER" id="PTHR43152:SF3">
    <property type="entry name" value="UVRABC SYSTEM PROTEIN A"/>
    <property type="match status" value="1"/>
</dbReference>
<dbReference type="Proteomes" id="UP000070617">
    <property type="component" value="Unassembled WGS sequence"/>
</dbReference>
<keyword evidence="18" id="KW-0175">Coiled coil</keyword>
<dbReference type="STRING" id="134605.HMPREF3206_00193"/>
<keyword evidence="2 17" id="KW-0963">Cytoplasm</keyword>
<evidence type="ECO:0000256" key="2">
    <source>
        <dbReference type="ARBA" id="ARBA00022490"/>
    </source>
</evidence>
<dbReference type="HAMAP" id="MF_00205">
    <property type="entry name" value="UvrA"/>
    <property type="match status" value="1"/>
</dbReference>
<keyword evidence="7 17" id="KW-0228">DNA excision</keyword>
<dbReference type="PATRIC" id="fig|134605.3.peg.195"/>
<dbReference type="CDD" id="cd03271">
    <property type="entry name" value="ABC_UvrA_II"/>
    <property type="match status" value="1"/>
</dbReference>
<protein>
    <recommendedName>
        <fullName evidence="15 17">UvrABC system protein A</fullName>
        <shortName evidence="17">UvrA protein</shortName>
    </recommendedName>
    <alternativeName>
        <fullName evidence="16 17">Excinuclease ABC subunit A</fullName>
    </alternativeName>
</protein>
<dbReference type="InterPro" id="IPR027417">
    <property type="entry name" value="P-loop_NTPase"/>
</dbReference>
<dbReference type="CDD" id="cd03270">
    <property type="entry name" value="ABC_UvrA_I"/>
    <property type="match status" value="1"/>
</dbReference>
<dbReference type="SUPFAM" id="SSF52540">
    <property type="entry name" value="P-loop containing nucleoside triphosphate hydrolases"/>
    <property type="match status" value="2"/>
</dbReference>
<dbReference type="Gene3D" id="1.20.1580.10">
    <property type="entry name" value="ABC transporter ATPase like domain"/>
    <property type="match status" value="2"/>
</dbReference>
<dbReference type="EMBL" id="LRPX01000006">
    <property type="protein sequence ID" value="KXA16771.1"/>
    <property type="molecule type" value="Genomic_DNA"/>
</dbReference>
<name>A0A133NKH0_9FUSO</name>
<evidence type="ECO:0000256" key="15">
    <source>
        <dbReference type="ARBA" id="ARBA00039316"/>
    </source>
</evidence>
<dbReference type="GO" id="GO:0008270">
    <property type="term" value="F:zinc ion binding"/>
    <property type="evidence" value="ECO:0007669"/>
    <property type="project" value="UniProtKB-UniRule"/>
</dbReference>
<comment type="caution">
    <text evidence="20">The sequence shown here is derived from an EMBL/GenBank/DDBJ whole genome shotgun (WGS) entry which is preliminary data.</text>
</comment>
<dbReference type="PROSITE" id="PS50893">
    <property type="entry name" value="ABC_TRANSPORTER_2"/>
    <property type="match status" value="2"/>
</dbReference>
<keyword evidence="8 17" id="KW-0863">Zinc-finger</keyword>
<dbReference type="NCBIfam" id="TIGR00630">
    <property type="entry name" value="uvra"/>
    <property type="match status" value="1"/>
</dbReference>
<evidence type="ECO:0000256" key="11">
    <source>
        <dbReference type="ARBA" id="ARBA00022881"/>
    </source>
</evidence>
<keyword evidence="17" id="KW-0742">SOS response</keyword>